<keyword evidence="3" id="KW-0378">Hydrolase</keyword>
<feature type="site" description="Interaction with DNA substrate" evidence="7">
    <location>
        <position position="252"/>
    </location>
</feature>
<dbReference type="InterPro" id="IPR005135">
    <property type="entry name" value="Endo/exonuclease/phosphatase"/>
</dbReference>
<dbReference type="Pfam" id="PF03372">
    <property type="entry name" value="Exo_endo_phos"/>
    <property type="match status" value="1"/>
</dbReference>
<reference evidence="9" key="1">
    <citation type="journal article" date="2019" name="Environ. Microbiol.">
        <title>Fungal ecological strategies reflected in gene transcription - a case study of two litter decomposers.</title>
        <authorList>
            <person name="Barbi F."/>
            <person name="Kohler A."/>
            <person name="Barry K."/>
            <person name="Baskaran P."/>
            <person name="Daum C."/>
            <person name="Fauchery L."/>
            <person name="Ihrmark K."/>
            <person name="Kuo A."/>
            <person name="LaButti K."/>
            <person name="Lipzen A."/>
            <person name="Morin E."/>
            <person name="Grigoriev I.V."/>
            <person name="Henrissat B."/>
            <person name="Lindahl B."/>
            <person name="Martin F."/>
        </authorList>
    </citation>
    <scope>NUCLEOTIDE SEQUENCE</scope>
    <source>
        <strain evidence="9">JB14</strain>
    </source>
</reference>
<feature type="site" description="Important for catalytic activity" evidence="7">
    <location>
        <position position="225"/>
    </location>
</feature>
<comment type="similarity">
    <text evidence="1">Belongs to the DNA repair enzymes AP/ExoA family.</text>
</comment>
<dbReference type="InterPro" id="IPR036691">
    <property type="entry name" value="Endo/exonu/phosph_ase_sf"/>
</dbReference>
<evidence type="ECO:0000256" key="7">
    <source>
        <dbReference type="PIRSR" id="PIRSR604808-3"/>
    </source>
</evidence>
<dbReference type="AlphaFoldDB" id="A0A6A4GR92"/>
<dbReference type="GO" id="GO:0005634">
    <property type="term" value="C:nucleus"/>
    <property type="evidence" value="ECO:0007669"/>
    <property type="project" value="TreeGrafter"/>
</dbReference>
<feature type="binding site" evidence="6">
    <location>
        <position position="165"/>
    </location>
    <ligand>
        <name>Mg(2+)</name>
        <dbReference type="ChEBI" id="CHEBI:18420"/>
        <label>1</label>
    </ligand>
</feature>
<evidence type="ECO:0000256" key="6">
    <source>
        <dbReference type="PIRSR" id="PIRSR604808-2"/>
    </source>
</evidence>
<feature type="non-terminal residue" evidence="9">
    <location>
        <position position="342"/>
    </location>
</feature>
<dbReference type="Gene3D" id="3.60.10.10">
    <property type="entry name" value="Endonuclease/exonuclease/phosphatase"/>
    <property type="match status" value="1"/>
</dbReference>
<evidence type="ECO:0000313" key="10">
    <source>
        <dbReference type="Proteomes" id="UP000799118"/>
    </source>
</evidence>
<keyword evidence="2 6" id="KW-0479">Metal-binding</keyword>
<dbReference type="GO" id="GO:0006284">
    <property type="term" value="P:base-excision repair"/>
    <property type="evidence" value="ECO:0007669"/>
    <property type="project" value="TreeGrafter"/>
</dbReference>
<feature type="binding site" evidence="6">
    <location>
        <position position="251"/>
    </location>
    <ligand>
        <name>Mg(2+)</name>
        <dbReference type="ChEBI" id="CHEBI:18420"/>
        <label>1</label>
    </ligand>
</feature>
<feature type="binding site" evidence="6">
    <location>
        <position position="11"/>
    </location>
    <ligand>
        <name>Mg(2+)</name>
        <dbReference type="ChEBI" id="CHEBI:18420"/>
        <label>1</label>
    </ligand>
</feature>
<dbReference type="GO" id="GO:0008311">
    <property type="term" value="F:double-stranded DNA 3'-5' DNA exonuclease activity"/>
    <property type="evidence" value="ECO:0007669"/>
    <property type="project" value="TreeGrafter"/>
</dbReference>
<evidence type="ECO:0000256" key="3">
    <source>
        <dbReference type="ARBA" id="ARBA00022801"/>
    </source>
</evidence>
<dbReference type="CDD" id="cd09076">
    <property type="entry name" value="L1-EN"/>
    <property type="match status" value="1"/>
</dbReference>
<feature type="domain" description="Endonuclease/exonuclease/phosphatase" evidence="8">
    <location>
        <begin position="28"/>
        <end position="239"/>
    </location>
</feature>
<dbReference type="EMBL" id="ML769782">
    <property type="protein sequence ID" value="KAE9387765.1"/>
    <property type="molecule type" value="Genomic_DNA"/>
</dbReference>
<sequence>MKAHINVAALNMRGFGNPSLFHRDNKWKYILAMLRDKRIGILILEETHLNPERIEEINKHYERVMKVFGSSDPTNPTGRGGVAVVVNKQLVALEGVKTFEIVQGRALMVQLVMHKGDKINILAVYAPNVSGNDGSANAQLWRDIQHWLESKPHAPRPNVLMGDFNMVESGAVDRLPAHDDPEEAVDALDDLKMYLQLKDGWRTTFPDKKGFTFLQDATGSQSRIDRIYVTDGILETAREWNIRTSGVPNADHDLISVQITSENAPFTAKGRWRIPEYVVKDRGFLDHAREQGIIAKKELEELNMERSPGKNPQQIWNTYKQKIIQKARDRAREIVPGLVRKI</sequence>
<protein>
    <submittedName>
        <fullName evidence="9">DNase I-like protein</fullName>
    </submittedName>
</protein>
<keyword evidence="4 6" id="KW-0460">Magnesium</keyword>
<evidence type="ECO:0000256" key="1">
    <source>
        <dbReference type="ARBA" id="ARBA00007092"/>
    </source>
</evidence>
<feature type="active site" description="Proton acceptor" evidence="5">
    <location>
        <position position="252"/>
    </location>
</feature>
<organism evidence="9 10">
    <name type="scientific">Gymnopus androsaceus JB14</name>
    <dbReference type="NCBI Taxonomy" id="1447944"/>
    <lineage>
        <taxon>Eukaryota</taxon>
        <taxon>Fungi</taxon>
        <taxon>Dikarya</taxon>
        <taxon>Basidiomycota</taxon>
        <taxon>Agaricomycotina</taxon>
        <taxon>Agaricomycetes</taxon>
        <taxon>Agaricomycetidae</taxon>
        <taxon>Agaricales</taxon>
        <taxon>Marasmiineae</taxon>
        <taxon>Omphalotaceae</taxon>
        <taxon>Gymnopus</taxon>
    </lineage>
</organism>
<feature type="binding site" evidence="6">
    <location>
        <position position="46"/>
    </location>
    <ligand>
        <name>Mg(2+)</name>
        <dbReference type="ChEBI" id="CHEBI:18420"/>
        <label>1</label>
    </ligand>
</feature>
<feature type="binding site" evidence="6">
    <location>
        <position position="163"/>
    </location>
    <ligand>
        <name>Mg(2+)</name>
        <dbReference type="ChEBI" id="CHEBI:18420"/>
        <label>1</label>
    </ligand>
</feature>
<comment type="cofactor">
    <cofactor evidence="6">
        <name>Mg(2+)</name>
        <dbReference type="ChEBI" id="CHEBI:18420"/>
    </cofactor>
    <cofactor evidence="6">
        <name>Mn(2+)</name>
        <dbReference type="ChEBI" id="CHEBI:29035"/>
    </cofactor>
    <text evidence="6">Probably binds two magnesium or manganese ions per subunit.</text>
</comment>
<dbReference type="OrthoDB" id="416119at2759"/>
<feature type="active site" description="Proton donor/acceptor" evidence="5">
    <location>
        <position position="163"/>
    </location>
</feature>
<dbReference type="Proteomes" id="UP000799118">
    <property type="component" value="Unassembled WGS sequence"/>
</dbReference>
<feature type="active site" evidence="5">
    <location>
        <position position="125"/>
    </location>
</feature>
<evidence type="ECO:0000259" key="8">
    <source>
        <dbReference type="Pfam" id="PF03372"/>
    </source>
</evidence>
<gene>
    <name evidence="9" type="ORF">BT96DRAFT_1078901</name>
</gene>
<dbReference type="GO" id="GO:0003906">
    <property type="term" value="F:DNA-(apurinic or apyrimidinic site) endonuclease activity"/>
    <property type="evidence" value="ECO:0007669"/>
    <property type="project" value="TreeGrafter"/>
</dbReference>
<name>A0A6A4GR92_9AGAR</name>
<feature type="site" description="Transition state stabilizer" evidence="7">
    <location>
        <position position="165"/>
    </location>
</feature>
<dbReference type="GO" id="GO:0046872">
    <property type="term" value="F:metal ion binding"/>
    <property type="evidence" value="ECO:0007669"/>
    <property type="project" value="UniProtKB-KW"/>
</dbReference>
<dbReference type="PANTHER" id="PTHR22748">
    <property type="entry name" value="AP ENDONUCLEASE"/>
    <property type="match status" value="1"/>
</dbReference>
<dbReference type="GO" id="GO:0008081">
    <property type="term" value="F:phosphoric diester hydrolase activity"/>
    <property type="evidence" value="ECO:0007669"/>
    <property type="project" value="TreeGrafter"/>
</dbReference>
<proteinExistence type="inferred from homology"/>
<evidence type="ECO:0000256" key="2">
    <source>
        <dbReference type="ARBA" id="ARBA00022723"/>
    </source>
</evidence>
<evidence type="ECO:0000256" key="5">
    <source>
        <dbReference type="PIRSR" id="PIRSR604808-1"/>
    </source>
</evidence>
<keyword evidence="6" id="KW-0464">Manganese</keyword>
<evidence type="ECO:0000313" key="9">
    <source>
        <dbReference type="EMBL" id="KAE9387765.1"/>
    </source>
</evidence>
<dbReference type="SUPFAM" id="SSF56219">
    <property type="entry name" value="DNase I-like"/>
    <property type="match status" value="1"/>
</dbReference>
<dbReference type="InterPro" id="IPR004808">
    <property type="entry name" value="AP_endonuc_1"/>
</dbReference>
<feature type="binding site" evidence="6">
    <location>
        <position position="252"/>
    </location>
    <ligand>
        <name>Mg(2+)</name>
        <dbReference type="ChEBI" id="CHEBI:18420"/>
        <label>1</label>
    </ligand>
</feature>
<keyword evidence="10" id="KW-1185">Reference proteome</keyword>
<dbReference type="PANTHER" id="PTHR22748:SF26">
    <property type="entry name" value="ENDONUCLEASE_EXONUCLEASE_PHOSPHATASE DOMAIN-CONTAINING PROTEIN"/>
    <property type="match status" value="1"/>
</dbReference>
<evidence type="ECO:0000256" key="4">
    <source>
        <dbReference type="ARBA" id="ARBA00022842"/>
    </source>
</evidence>
<accession>A0A6A4GR92</accession>